<evidence type="ECO:0000256" key="7">
    <source>
        <dbReference type="ARBA" id="ARBA00023136"/>
    </source>
</evidence>
<feature type="transmembrane region" description="Helical" evidence="8">
    <location>
        <begin position="12"/>
        <end position="30"/>
    </location>
</feature>
<dbReference type="Pfam" id="PF02028">
    <property type="entry name" value="BCCT"/>
    <property type="match status" value="1"/>
</dbReference>
<dbReference type="PANTHER" id="PTHR30047">
    <property type="entry name" value="HIGH-AFFINITY CHOLINE TRANSPORT PROTEIN-RELATED"/>
    <property type="match status" value="1"/>
</dbReference>
<feature type="transmembrane region" description="Helical" evidence="8">
    <location>
        <begin position="353"/>
        <end position="372"/>
    </location>
</feature>
<keyword evidence="6 8" id="KW-1133">Transmembrane helix</keyword>
<keyword evidence="10" id="KW-1185">Reference proteome</keyword>
<accession>A0ABW2K945</accession>
<reference evidence="10" key="1">
    <citation type="journal article" date="2019" name="Int. J. Syst. Evol. Microbiol.">
        <title>The Global Catalogue of Microorganisms (GCM) 10K type strain sequencing project: providing services to taxonomists for standard genome sequencing and annotation.</title>
        <authorList>
            <consortium name="The Broad Institute Genomics Platform"/>
            <consortium name="The Broad Institute Genome Sequencing Center for Infectious Disease"/>
            <person name="Wu L."/>
            <person name="Ma J."/>
        </authorList>
    </citation>
    <scope>NUCLEOTIDE SEQUENCE [LARGE SCALE GENOMIC DNA]</scope>
    <source>
        <strain evidence="10">CCUG 73951</strain>
    </source>
</reference>
<evidence type="ECO:0000313" key="10">
    <source>
        <dbReference type="Proteomes" id="UP001596494"/>
    </source>
</evidence>
<comment type="caution">
    <text evidence="9">The sequence shown here is derived from an EMBL/GenBank/DDBJ whole genome shotgun (WGS) entry which is preliminary data.</text>
</comment>
<proteinExistence type="inferred from homology"/>
<comment type="subcellular location">
    <subcellularLocation>
        <location evidence="1">Cell membrane</location>
        <topology evidence="1">Multi-pass membrane protein</topology>
    </subcellularLocation>
</comment>
<evidence type="ECO:0000256" key="6">
    <source>
        <dbReference type="ARBA" id="ARBA00022989"/>
    </source>
</evidence>
<feature type="transmembrane region" description="Helical" evidence="8">
    <location>
        <begin position="188"/>
        <end position="211"/>
    </location>
</feature>
<comment type="similarity">
    <text evidence="2">Belongs to the BCCT transporter (TC 2.A.15) family.</text>
</comment>
<feature type="transmembrane region" description="Helical" evidence="8">
    <location>
        <begin position="320"/>
        <end position="341"/>
    </location>
</feature>
<feature type="transmembrane region" description="Helical" evidence="8">
    <location>
        <begin position="452"/>
        <end position="471"/>
    </location>
</feature>
<evidence type="ECO:0000256" key="2">
    <source>
        <dbReference type="ARBA" id="ARBA00005658"/>
    </source>
</evidence>
<evidence type="ECO:0000256" key="4">
    <source>
        <dbReference type="ARBA" id="ARBA00022475"/>
    </source>
</evidence>
<gene>
    <name evidence="9" type="ORF">ACFQMN_16985</name>
</gene>
<feature type="transmembrane region" description="Helical" evidence="8">
    <location>
        <begin position="91"/>
        <end position="111"/>
    </location>
</feature>
<feature type="transmembrane region" description="Helical" evidence="8">
    <location>
        <begin position="147"/>
        <end position="167"/>
    </location>
</feature>
<organism evidence="9 10">
    <name type="scientific">Halobacillus campisalis</name>
    <dbReference type="NCBI Taxonomy" id="435909"/>
    <lineage>
        <taxon>Bacteria</taxon>
        <taxon>Bacillati</taxon>
        <taxon>Bacillota</taxon>
        <taxon>Bacilli</taxon>
        <taxon>Bacillales</taxon>
        <taxon>Bacillaceae</taxon>
        <taxon>Halobacillus</taxon>
    </lineage>
</organism>
<evidence type="ECO:0000256" key="5">
    <source>
        <dbReference type="ARBA" id="ARBA00022692"/>
    </source>
</evidence>
<evidence type="ECO:0000256" key="3">
    <source>
        <dbReference type="ARBA" id="ARBA00022448"/>
    </source>
</evidence>
<feature type="transmembrane region" description="Helical" evidence="8">
    <location>
        <begin position="477"/>
        <end position="499"/>
    </location>
</feature>
<sequence>MKNLKSNRIRPLVFFPAFILLLITIILNFVSYDWFLRVTTTAQNFMTQEVGWVFSLAGVGCVILIIFAYFSPLGNVKIGGKEAKPLLKKKTWFAITLTTTIAAGILFWGTAEPISHLTAPPESLGIEPMSAEAAIFAMETLYLHWTFIPYAFYSVPTIVFAFAYYNMRRSFSVGAQISPALRNYNQDKINGVVDAVILFAVAAAISSSFGTSVMNMGGGINSLTGIDNDRSLWIVITIIGTIAFIISSSTGLMKGIRVLADFNIYLYYIIIAALIILGPTVFMFSMGTESFGGFLSNFFEKALFTGGTAEDTWASGWTTFYWSNWMAWAPVTAVFLARIAYGYTVKEVIMMNFVIPGFFSVIWMTVLGGTAINFQMTGKVDIAAIIEEQGTGAAGYAVLSEIPFAGVLIVLYLLAVMISFVTATDSTTNAMASISATGITEGAQEAPIFIKITWGVIVGAVALIFISTLGINGIMTLSYLGGFPALFLGILSILSLIVIMRQPAKFDRHLQQEQKRNSA</sequence>
<keyword evidence="3" id="KW-0813">Transport</keyword>
<dbReference type="PANTHER" id="PTHR30047:SF7">
    <property type="entry name" value="HIGH-AFFINITY CHOLINE TRANSPORT PROTEIN"/>
    <property type="match status" value="1"/>
</dbReference>
<name>A0ABW2K945_9BACI</name>
<feature type="transmembrane region" description="Helical" evidence="8">
    <location>
        <begin position="402"/>
        <end position="423"/>
    </location>
</feature>
<evidence type="ECO:0000256" key="1">
    <source>
        <dbReference type="ARBA" id="ARBA00004651"/>
    </source>
</evidence>
<protein>
    <submittedName>
        <fullName evidence="9">BCCT family transporter</fullName>
    </submittedName>
</protein>
<feature type="transmembrane region" description="Helical" evidence="8">
    <location>
        <begin position="50"/>
        <end position="70"/>
    </location>
</feature>
<dbReference type="EMBL" id="JBHTBY010000017">
    <property type="protein sequence ID" value="MFC7322561.1"/>
    <property type="molecule type" value="Genomic_DNA"/>
</dbReference>
<keyword evidence="7 8" id="KW-0472">Membrane</keyword>
<evidence type="ECO:0000256" key="8">
    <source>
        <dbReference type="SAM" id="Phobius"/>
    </source>
</evidence>
<dbReference type="RefSeq" id="WP_289214939.1">
    <property type="nucleotide sequence ID" value="NZ_JAPVRC010000002.1"/>
</dbReference>
<evidence type="ECO:0000313" key="9">
    <source>
        <dbReference type="EMBL" id="MFC7322561.1"/>
    </source>
</evidence>
<keyword evidence="4" id="KW-1003">Cell membrane</keyword>
<feature type="transmembrane region" description="Helical" evidence="8">
    <location>
        <begin position="265"/>
        <end position="286"/>
    </location>
</feature>
<keyword evidence="5 8" id="KW-0812">Transmembrane</keyword>
<dbReference type="InterPro" id="IPR000060">
    <property type="entry name" value="BCCT_transptr"/>
</dbReference>
<feature type="transmembrane region" description="Helical" evidence="8">
    <location>
        <begin position="231"/>
        <end position="253"/>
    </location>
</feature>
<dbReference type="Proteomes" id="UP001596494">
    <property type="component" value="Unassembled WGS sequence"/>
</dbReference>